<keyword evidence="2" id="KW-0812">Transmembrane</keyword>
<proteinExistence type="predicted"/>
<evidence type="ECO:0000256" key="1">
    <source>
        <dbReference type="SAM" id="MobiDB-lite"/>
    </source>
</evidence>
<evidence type="ECO:0000313" key="3">
    <source>
        <dbReference type="EMBL" id="QWZ07961.1"/>
    </source>
</evidence>
<accession>A0A975SY10</accession>
<name>A0A975SY10_9ACTN</name>
<gene>
    <name evidence="3" type="ORF">KRR39_21780</name>
</gene>
<keyword evidence="2" id="KW-0472">Membrane</keyword>
<feature type="region of interest" description="Disordered" evidence="1">
    <location>
        <begin position="45"/>
        <end position="106"/>
    </location>
</feature>
<dbReference type="AlphaFoldDB" id="A0A975SY10"/>
<organism evidence="3 4">
    <name type="scientific">Nocardioides panacis</name>
    <dbReference type="NCBI Taxonomy" id="2849501"/>
    <lineage>
        <taxon>Bacteria</taxon>
        <taxon>Bacillati</taxon>
        <taxon>Actinomycetota</taxon>
        <taxon>Actinomycetes</taxon>
        <taxon>Propionibacteriales</taxon>
        <taxon>Nocardioidaceae</taxon>
        <taxon>Nocardioides</taxon>
    </lineage>
</organism>
<keyword evidence="2" id="KW-1133">Transmembrane helix</keyword>
<dbReference type="RefSeq" id="WP_216939471.1">
    <property type="nucleotide sequence ID" value="NZ_CP077062.1"/>
</dbReference>
<evidence type="ECO:0000313" key="4">
    <source>
        <dbReference type="Proteomes" id="UP000683575"/>
    </source>
</evidence>
<sequence length="186" mass="19332">MARDDDEDTSWTRQLLLGVGALVAVALVIGGVVSVIALGAARVTGLSDDRPTATAPASLYIPSDEPTTTPEALPDPEGSASASPSPGTASPTKKPKKRKAITLQASPQQVPANERINLTGAYPRSDGASLQVQRFEGSWVDFPVTASVRGGSFATFVYTGRSGPNRFRVVDKASGRTSNPVRVVVG</sequence>
<dbReference type="Proteomes" id="UP000683575">
    <property type="component" value="Chromosome"/>
</dbReference>
<dbReference type="EMBL" id="CP077062">
    <property type="protein sequence ID" value="QWZ07961.1"/>
    <property type="molecule type" value="Genomic_DNA"/>
</dbReference>
<reference evidence="3" key="1">
    <citation type="submission" date="2021-06" db="EMBL/GenBank/DDBJ databases">
        <title>Complete genome sequence of Nocardioides sp. G188.</title>
        <authorList>
            <person name="Im W.-T."/>
        </authorList>
    </citation>
    <scope>NUCLEOTIDE SEQUENCE</scope>
    <source>
        <strain evidence="3">G188</strain>
    </source>
</reference>
<keyword evidence="4" id="KW-1185">Reference proteome</keyword>
<protein>
    <submittedName>
        <fullName evidence="3">Uncharacterized protein</fullName>
    </submittedName>
</protein>
<evidence type="ECO:0000256" key="2">
    <source>
        <dbReference type="SAM" id="Phobius"/>
    </source>
</evidence>
<dbReference type="KEGG" id="nps:KRR39_21780"/>
<feature type="transmembrane region" description="Helical" evidence="2">
    <location>
        <begin position="15"/>
        <end position="41"/>
    </location>
</feature>
<feature type="compositionally biased region" description="Low complexity" evidence="1">
    <location>
        <begin position="78"/>
        <end position="92"/>
    </location>
</feature>